<dbReference type="SUPFAM" id="SSF46785">
    <property type="entry name" value="Winged helix' DNA-binding domain"/>
    <property type="match status" value="1"/>
</dbReference>
<dbReference type="STRING" id="525909.Afer_1452"/>
<dbReference type="eggNOG" id="COG1959">
    <property type="taxonomic scope" value="Bacteria"/>
</dbReference>
<dbReference type="PANTHER" id="PTHR33221">
    <property type="entry name" value="WINGED HELIX-TURN-HELIX TRANSCRIPTIONAL REGULATOR, RRF2 FAMILY"/>
    <property type="match status" value="1"/>
</dbReference>
<dbReference type="Pfam" id="PF02082">
    <property type="entry name" value="Rrf2"/>
    <property type="match status" value="1"/>
</dbReference>
<proteinExistence type="predicted"/>
<accession>C7M067</accession>
<evidence type="ECO:0000313" key="1">
    <source>
        <dbReference type="EMBL" id="ACU54375.1"/>
    </source>
</evidence>
<name>C7M067_ACIFD</name>
<dbReference type="Proteomes" id="UP000000771">
    <property type="component" value="Chromosome"/>
</dbReference>
<reference evidence="1 2" key="1">
    <citation type="journal article" date="2009" name="Stand. Genomic Sci.">
        <title>Complete genome sequence of Acidimicrobium ferrooxidans type strain (ICP).</title>
        <authorList>
            <person name="Clum A."/>
            <person name="Nolan M."/>
            <person name="Lang E."/>
            <person name="Glavina Del Rio T."/>
            <person name="Tice H."/>
            <person name="Copeland A."/>
            <person name="Cheng J.F."/>
            <person name="Lucas S."/>
            <person name="Chen F."/>
            <person name="Bruce D."/>
            <person name="Goodwin L."/>
            <person name="Pitluck S."/>
            <person name="Ivanova N."/>
            <person name="Mavrommatis K."/>
            <person name="Mikhailova N."/>
            <person name="Pati A."/>
            <person name="Chen A."/>
            <person name="Palaniappan K."/>
            <person name="Goker M."/>
            <person name="Spring S."/>
            <person name="Land M."/>
            <person name="Hauser L."/>
            <person name="Chang Y.J."/>
            <person name="Jeffries C.C."/>
            <person name="Chain P."/>
            <person name="Bristow J."/>
            <person name="Eisen J.A."/>
            <person name="Markowitz V."/>
            <person name="Hugenholtz P."/>
            <person name="Kyrpides N.C."/>
            <person name="Klenk H.P."/>
            <person name="Lapidus A."/>
        </authorList>
    </citation>
    <scope>NUCLEOTIDE SEQUENCE [LARGE SCALE GENOMIC DNA]</scope>
    <source>
        <strain evidence="2">DSM 10331 / JCM 15462 / NBRC 103882 / ICP</strain>
    </source>
</reference>
<dbReference type="PROSITE" id="PS01332">
    <property type="entry name" value="HTH_RRF2_1"/>
    <property type="match status" value="1"/>
</dbReference>
<dbReference type="NCBIfam" id="TIGR00738">
    <property type="entry name" value="rrf2_super"/>
    <property type="match status" value="1"/>
</dbReference>
<dbReference type="InterPro" id="IPR036388">
    <property type="entry name" value="WH-like_DNA-bd_sf"/>
</dbReference>
<gene>
    <name evidence="1" type="ordered locus">Afer_1452</name>
</gene>
<organism evidence="1 2">
    <name type="scientific">Acidimicrobium ferrooxidans (strain DSM 10331 / JCM 15462 / NBRC 103882 / ICP)</name>
    <dbReference type="NCBI Taxonomy" id="525909"/>
    <lineage>
        <taxon>Bacteria</taxon>
        <taxon>Bacillati</taxon>
        <taxon>Actinomycetota</taxon>
        <taxon>Acidimicrobiia</taxon>
        <taxon>Acidimicrobiales</taxon>
        <taxon>Acidimicrobiaceae</taxon>
        <taxon>Acidimicrobium</taxon>
    </lineage>
</organism>
<sequence length="273" mass="29600">MDLSLSRRGDYAVRAALYLARQESNEAVGVREITAAMAIPPSFAGQILADLTRAGILGARPGRGGGYWLQHDPKDITLLTIVEAAEGTLRAERCALGDGPCRWDSVCPLHTFWQGAVRAVRDQLATVTLADVRDADVALEHGVAPPPDAHRHATVTNLAETIDVEAPADEVERRLRTLTSDDLAKAIAHRLKAALDLDLTLCELAHPGRRLVVEVNDPIGQTARAEFDLTTEPADPLRTTLTAAILWRGRLEDPRPSVRAILTATARLLEDAR</sequence>
<keyword evidence="2" id="KW-1185">Reference proteome</keyword>
<dbReference type="EMBL" id="CP001631">
    <property type="protein sequence ID" value="ACU54375.1"/>
    <property type="molecule type" value="Genomic_DNA"/>
</dbReference>
<dbReference type="Gene3D" id="1.10.10.10">
    <property type="entry name" value="Winged helix-like DNA-binding domain superfamily/Winged helix DNA-binding domain"/>
    <property type="match status" value="1"/>
</dbReference>
<protein>
    <submittedName>
        <fullName evidence="1">Transcriptional regulator, BadM/Rrf2 family</fullName>
    </submittedName>
</protein>
<dbReference type="GO" id="GO:0005829">
    <property type="term" value="C:cytosol"/>
    <property type="evidence" value="ECO:0007669"/>
    <property type="project" value="TreeGrafter"/>
</dbReference>
<evidence type="ECO:0000313" key="2">
    <source>
        <dbReference type="Proteomes" id="UP000000771"/>
    </source>
</evidence>
<dbReference type="KEGG" id="afo:Afer_1452"/>
<dbReference type="InterPro" id="IPR036390">
    <property type="entry name" value="WH_DNA-bd_sf"/>
</dbReference>
<dbReference type="GO" id="GO:0003700">
    <property type="term" value="F:DNA-binding transcription factor activity"/>
    <property type="evidence" value="ECO:0007669"/>
    <property type="project" value="TreeGrafter"/>
</dbReference>
<dbReference type="HOGENOM" id="CLU_1017907_0_0_11"/>
<dbReference type="RefSeq" id="WP_015798858.1">
    <property type="nucleotide sequence ID" value="NC_013124.1"/>
</dbReference>
<dbReference type="PROSITE" id="PS51197">
    <property type="entry name" value="HTH_RRF2_2"/>
    <property type="match status" value="1"/>
</dbReference>
<dbReference type="PANTHER" id="PTHR33221:SF15">
    <property type="entry name" value="HTH-TYPE TRANSCRIPTIONAL REGULATOR YWGB-RELATED"/>
    <property type="match status" value="1"/>
</dbReference>
<dbReference type="InterPro" id="IPR030489">
    <property type="entry name" value="TR_Rrf2-type_CS"/>
</dbReference>
<dbReference type="InterPro" id="IPR000944">
    <property type="entry name" value="Tscrpt_reg_Rrf2"/>
</dbReference>
<dbReference type="AlphaFoldDB" id="C7M067"/>